<dbReference type="Proteomes" id="UP001272242">
    <property type="component" value="Unassembled WGS sequence"/>
</dbReference>
<keyword evidence="2" id="KW-1185">Reference proteome</keyword>
<dbReference type="EMBL" id="JAXBLV010000175">
    <property type="protein sequence ID" value="MDY3560151.1"/>
    <property type="molecule type" value="Genomic_DNA"/>
</dbReference>
<accession>A0ABU5EXX2</accession>
<reference evidence="2" key="1">
    <citation type="journal article" date="2023" name="Mar. Drugs">
        <title>Gemmata algarum, a Novel Planctomycete Isolated from an Algal Mat, Displays Antimicrobial Activity.</title>
        <authorList>
            <person name="Kumar G."/>
            <person name="Kallscheuer N."/>
            <person name="Kashif M."/>
            <person name="Ahamad S."/>
            <person name="Jagadeeshwari U."/>
            <person name="Pannikurungottu S."/>
            <person name="Haufschild T."/>
            <person name="Kabuu M."/>
            <person name="Sasikala C."/>
            <person name="Jogler C."/>
            <person name="Ramana C."/>
        </authorList>
    </citation>
    <scope>NUCLEOTIDE SEQUENCE [LARGE SCALE GENOMIC DNA]</scope>
    <source>
        <strain evidence="2">JC673</strain>
    </source>
</reference>
<comment type="caution">
    <text evidence="1">The sequence shown here is derived from an EMBL/GenBank/DDBJ whole genome shotgun (WGS) entry which is preliminary data.</text>
</comment>
<dbReference type="RefSeq" id="WP_261185374.1">
    <property type="nucleotide sequence ID" value="NZ_JAXBLV010000175.1"/>
</dbReference>
<dbReference type="InterPro" id="IPR014338">
    <property type="entry name" value="CHP02996_rpt-companion-dom"/>
</dbReference>
<gene>
    <name evidence="1" type="ORF">R5W23_001376</name>
</gene>
<organism evidence="1 2">
    <name type="scientific">Gemmata algarum</name>
    <dbReference type="NCBI Taxonomy" id="2975278"/>
    <lineage>
        <taxon>Bacteria</taxon>
        <taxon>Pseudomonadati</taxon>
        <taxon>Planctomycetota</taxon>
        <taxon>Planctomycetia</taxon>
        <taxon>Gemmatales</taxon>
        <taxon>Gemmataceae</taxon>
        <taxon>Gemmata</taxon>
    </lineage>
</organism>
<evidence type="ECO:0000313" key="2">
    <source>
        <dbReference type="Proteomes" id="UP001272242"/>
    </source>
</evidence>
<dbReference type="NCBIfam" id="TIGR02996">
    <property type="entry name" value="rpt_mate_G_obs"/>
    <property type="match status" value="1"/>
</dbReference>
<proteinExistence type="predicted"/>
<name>A0ABU5EXX2_9BACT</name>
<protein>
    <submittedName>
        <fullName evidence="1">TIGR02996 domain-containing protein</fullName>
    </submittedName>
</protein>
<sequence>MLHTSDDFLRAIALQPRERTVRLVYSDWLTEHDDPRGELIRIEEEMRTLPAFDDRFWELKPRRNQLRADAGTEWCARMRYGTECEPVFAHGVPDGWRARWRLVREFTERWHRIPMPDVGGHQAEIAEAEERLGRPLPPAVREWVAFARDITEAPGDREALGSVHLAPLPGGFLSLAFIPDELGNIDFFSTVPFEELHRLDPPVYRASFDDGDAHAAVRSGNKPQAATVTEFALAHVVSLAPGAGGGFVVVLDQLADLYRHLKSSFASHSILGEREWDEADNLLVEVEPAPAQRGKFVVTVSASAAIRRLQVPEFLWRYARLSEHPTGIFAQPG</sequence>
<evidence type="ECO:0000313" key="1">
    <source>
        <dbReference type="EMBL" id="MDY3560151.1"/>
    </source>
</evidence>